<gene>
    <name evidence="2" type="ORF">BLA60_17790</name>
</gene>
<evidence type="ECO:0000259" key="1">
    <source>
        <dbReference type="Pfam" id="PF00144"/>
    </source>
</evidence>
<dbReference type="PANTHER" id="PTHR43283">
    <property type="entry name" value="BETA-LACTAMASE-RELATED"/>
    <property type="match status" value="1"/>
</dbReference>
<dbReference type="InterPro" id="IPR001466">
    <property type="entry name" value="Beta-lactam-related"/>
</dbReference>
<comment type="caution">
    <text evidence="2">The sequence shown here is derived from an EMBL/GenBank/DDBJ whole genome shotgun (WGS) entry which is preliminary data.</text>
</comment>
<dbReference type="AlphaFoldDB" id="A0A7Z0WMD3"/>
<dbReference type="Proteomes" id="UP000185696">
    <property type="component" value="Unassembled WGS sequence"/>
</dbReference>
<keyword evidence="3" id="KW-1185">Reference proteome</keyword>
<dbReference type="InterPro" id="IPR050789">
    <property type="entry name" value="Diverse_Enzym_Activities"/>
</dbReference>
<evidence type="ECO:0000313" key="2">
    <source>
        <dbReference type="EMBL" id="OLF09650.1"/>
    </source>
</evidence>
<protein>
    <submittedName>
        <fullName evidence="2">Penicillin-binding protein</fullName>
    </submittedName>
</protein>
<evidence type="ECO:0000313" key="3">
    <source>
        <dbReference type="Proteomes" id="UP000185696"/>
    </source>
</evidence>
<dbReference type="EMBL" id="MSIF01000008">
    <property type="protein sequence ID" value="OLF09650.1"/>
    <property type="molecule type" value="Genomic_DNA"/>
</dbReference>
<name>A0A7Z0WMD3_9PSEU</name>
<dbReference type="SUPFAM" id="SSF56601">
    <property type="entry name" value="beta-lactamase/transpeptidase-like"/>
    <property type="match status" value="1"/>
</dbReference>
<feature type="domain" description="Beta-lactamase-related" evidence="1">
    <location>
        <begin position="18"/>
        <end position="363"/>
    </location>
</feature>
<organism evidence="2 3">
    <name type="scientific">Actinophytocola xinjiangensis</name>
    <dbReference type="NCBI Taxonomy" id="485602"/>
    <lineage>
        <taxon>Bacteria</taxon>
        <taxon>Bacillati</taxon>
        <taxon>Actinomycetota</taxon>
        <taxon>Actinomycetes</taxon>
        <taxon>Pseudonocardiales</taxon>
        <taxon>Pseudonocardiaceae</taxon>
    </lineage>
</organism>
<proteinExistence type="predicted"/>
<sequence>MRMFDDLADAVREMLPRVLAATATPGVSVALATSTDLRGMGAGYADLAGRVPMTGASSATAGSLSKPLVGLSLARLAEEGQIEVDGPVDPFLPPAARPANPHARQPITAGMLTAHIGGYRTDIIDAQLTRPGPIEEYLARRHQIGTTPEYGGVCPLYGPPGEYAYSSFGMSVVGCAVEWTTGENYASYVDRTMLKPLGMASSALPTGSTERSQWDELVDCADHATGYMGFGAWCVPSPVYHAATYPGAGLITSPLDYAQLLQSLLRTAKGEDGVVTAASFEAMLRPRVTRSSPVTPDTFAGMGLEISNPERDGDLWWWGHSAAYPWGYWWDARVYPHLDLVVVAMANKWDMMRLHNPADRNAAGIVAQWAARWAAEGVPPVRGGAPVHRRAATTPGPEESSLMGAVAGERAYAALGLTGRFDDATVRAMAQRARLHDNASVPGPDVDEFAQGVAEVGALSPDPEGLRRYANSRGPYAALWALECGATAARLPIPAPVFSAPHQ</sequence>
<dbReference type="InterPro" id="IPR012338">
    <property type="entry name" value="Beta-lactam/transpept-like"/>
</dbReference>
<dbReference type="Pfam" id="PF00144">
    <property type="entry name" value="Beta-lactamase"/>
    <property type="match status" value="1"/>
</dbReference>
<accession>A0A7Z0WMD3</accession>
<dbReference type="Gene3D" id="3.40.710.10">
    <property type="entry name" value="DD-peptidase/beta-lactamase superfamily"/>
    <property type="match status" value="1"/>
</dbReference>
<reference evidence="2 3" key="1">
    <citation type="submission" date="2016-12" db="EMBL/GenBank/DDBJ databases">
        <title>The draft genome sequence of Actinophytocola xinjiangensis.</title>
        <authorList>
            <person name="Wang W."/>
            <person name="Yuan L."/>
        </authorList>
    </citation>
    <scope>NUCLEOTIDE SEQUENCE [LARGE SCALE GENOMIC DNA]</scope>
    <source>
        <strain evidence="2 3">CGMCC 4.4663</strain>
    </source>
</reference>